<keyword evidence="5 8" id="KW-0285">Flavoprotein</keyword>
<evidence type="ECO:0000313" key="13">
    <source>
        <dbReference type="Proteomes" id="UP000809273"/>
    </source>
</evidence>
<dbReference type="Pfam" id="PF00441">
    <property type="entry name" value="Acyl-CoA_dh_1"/>
    <property type="match status" value="1"/>
</dbReference>
<comment type="pathway">
    <text evidence="2">Amino-acid degradation; L-valine degradation.</text>
</comment>
<dbReference type="Pfam" id="PF02770">
    <property type="entry name" value="Acyl-CoA_dh_M"/>
    <property type="match status" value="1"/>
</dbReference>
<dbReference type="InterPro" id="IPR006091">
    <property type="entry name" value="Acyl-CoA_Oxase/DH_mid-dom"/>
</dbReference>
<dbReference type="InterPro" id="IPR009075">
    <property type="entry name" value="AcylCo_DH/oxidase_C"/>
</dbReference>
<comment type="cofactor">
    <cofactor evidence="1 8">
        <name>FAD</name>
        <dbReference type="ChEBI" id="CHEBI:57692"/>
    </cofactor>
</comment>
<evidence type="ECO:0000256" key="5">
    <source>
        <dbReference type="ARBA" id="ARBA00022630"/>
    </source>
</evidence>
<dbReference type="SUPFAM" id="SSF56645">
    <property type="entry name" value="Acyl-CoA dehydrogenase NM domain-like"/>
    <property type="match status" value="1"/>
</dbReference>
<feature type="domain" description="Acyl-CoA dehydrogenase/oxidase N-terminal" evidence="11">
    <location>
        <begin position="6"/>
        <end position="117"/>
    </location>
</feature>
<dbReference type="Proteomes" id="UP000809273">
    <property type="component" value="Unassembled WGS sequence"/>
</dbReference>
<gene>
    <name evidence="12" type="ORF">JW984_01600</name>
</gene>
<evidence type="ECO:0000256" key="8">
    <source>
        <dbReference type="RuleBase" id="RU362125"/>
    </source>
</evidence>
<dbReference type="PROSITE" id="PS00072">
    <property type="entry name" value="ACYL_COA_DH_1"/>
    <property type="match status" value="1"/>
</dbReference>
<keyword evidence="7 8" id="KW-0560">Oxidoreductase</keyword>
<dbReference type="SUPFAM" id="SSF47203">
    <property type="entry name" value="Acyl-CoA dehydrogenase C-terminal domain-like"/>
    <property type="match status" value="1"/>
</dbReference>
<dbReference type="Pfam" id="PF02771">
    <property type="entry name" value="Acyl-CoA_dh_N"/>
    <property type="match status" value="1"/>
</dbReference>
<protein>
    <submittedName>
        <fullName evidence="12">Acyl-CoA dehydrogenase family protein</fullName>
    </submittedName>
</protein>
<evidence type="ECO:0000256" key="2">
    <source>
        <dbReference type="ARBA" id="ARBA00005109"/>
    </source>
</evidence>
<evidence type="ECO:0000256" key="1">
    <source>
        <dbReference type="ARBA" id="ARBA00001974"/>
    </source>
</evidence>
<dbReference type="InterPro" id="IPR009100">
    <property type="entry name" value="AcylCoA_DH/oxidase_NM_dom_sf"/>
</dbReference>
<dbReference type="FunFam" id="1.10.540.10:FF:000002">
    <property type="entry name" value="Acyl-CoA dehydrogenase FadE19"/>
    <property type="match status" value="1"/>
</dbReference>
<keyword evidence="6 8" id="KW-0274">FAD</keyword>
<accession>A0A9D8K9Q5</accession>
<dbReference type="GO" id="GO:0003995">
    <property type="term" value="F:acyl-CoA dehydrogenase activity"/>
    <property type="evidence" value="ECO:0007669"/>
    <property type="project" value="InterPro"/>
</dbReference>
<dbReference type="Gene3D" id="1.10.540.10">
    <property type="entry name" value="Acyl-CoA dehydrogenase/oxidase, N-terminal domain"/>
    <property type="match status" value="1"/>
</dbReference>
<dbReference type="Gene3D" id="1.20.140.10">
    <property type="entry name" value="Butyryl-CoA Dehydrogenase, subunit A, domain 3"/>
    <property type="match status" value="1"/>
</dbReference>
<dbReference type="InterPro" id="IPR006089">
    <property type="entry name" value="Acyl-CoA_DH_CS"/>
</dbReference>
<feature type="domain" description="Acyl-CoA dehydrogenase/oxidase C-terminal" evidence="9">
    <location>
        <begin position="229"/>
        <end position="377"/>
    </location>
</feature>
<evidence type="ECO:0000259" key="11">
    <source>
        <dbReference type="Pfam" id="PF02771"/>
    </source>
</evidence>
<evidence type="ECO:0000256" key="3">
    <source>
        <dbReference type="ARBA" id="ARBA00009347"/>
    </source>
</evidence>
<dbReference type="GO" id="GO:0009083">
    <property type="term" value="P:branched-chain amino acid catabolic process"/>
    <property type="evidence" value="ECO:0007669"/>
    <property type="project" value="UniProtKB-KW"/>
</dbReference>
<proteinExistence type="inferred from homology"/>
<sequence>MDFEFTSEQKMLKDTVAKFVDKEVIPRAPEIDEDGKFPEENFKSMAELGLFGISIPEEHGGIGADLMSAVLVMEEISRGCAATANTFGSHAILCTENLYRNGNEEQRKKYLPDLIGGKKVGAIAITEPEAGSDALSMRTRAVKKGDKYILNGTKMFITNGPLCDVAVVYAKTDPNAGHKGITTFIVEKDFPGFSTGKTLKKMGVKGSPTGELIFEDMEVPAENVLGNENGGIKVLMNGLDRERIIYSITPIGVAQGAFDVALKYASERVQFGTAIINFQMIQEMLADMATELQAARLLSYWAATLADQGKRVRLEASYAKLFCSQVGMRVVDRATQILGGYGFISEFPVERMYRDMKGIEFGAGTTQIQKLIIARELIKGMGGA</sequence>
<organism evidence="12 13">
    <name type="scientific">Candidatus Zymogenus saltonus</name>
    <dbReference type="NCBI Taxonomy" id="2844893"/>
    <lineage>
        <taxon>Bacteria</taxon>
        <taxon>Deltaproteobacteria</taxon>
        <taxon>Candidatus Zymogenia</taxon>
        <taxon>Candidatus Zymogeniales</taxon>
        <taxon>Candidatus Zymogenaceae</taxon>
        <taxon>Candidatus Zymogenus</taxon>
    </lineage>
</organism>
<dbReference type="PIRSF" id="PIRSF016578">
    <property type="entry name" value="HsaA"/>
    <property type="match status" value="1"/>
</dbReference>
<evidence type="ECO:0000259" key="9">
    <source>
        <dbReference type="Pfam" id="PF00441"/>
    </source>
</evidence>
<evidence type="ECO:0000256" key="4">
    <source>
        <dbReference type="ARBA" id="ARBA00022456"/>
    </source>
</evidence>
<reference evidence="12" key="1">
    <citation type="journal article" date="2021" name="Environ. Microbiol.">
        <title>Genomic characterization of three novel Desulfobacterota classes expand the metabolic and phylogenetic diversity of the phylum.</title>
        <authorList>
            <person name="Murphy C.L."/>
            <person name="Biggerstaff J."/>
            <person name="Eichhorn A."/>
            <person name="Ewing E."/>
            <person name="Shahan R."/>
            <person name="Soriano D."/>
            <person name="Stewart S."/>
            <person name="VanMol K."/>
            <person name="Walker R."/>
            <person name="Walters P."/>
            <person name="Elshahed M.S."/>
            <person name="Youssef N.H."/>
        </authorList>
    </citation>
    <scope>NUCLEOTIDE SEQUENCE</scope>
    <source>
        <strain evidence="12">Zod_Metabat.24</strain>
    </source>
</reference>
<dbReference type="Gene3D" id="2.40.110.10">
    <property type="entry name" value="Butyryl-CoA Dehydrogenase, subunit A, domain 2"/>
    <property type="match status" value="1"/>
</dbReference>
<dbReference type="PANTHER" id="PTHR43884">
    <property type="entry name" value="ACYL-COA DEHYDROGENASE"/>
    <property type="match status" value="1"/>
</dbReference>
<dbReference type="InterPro" id="IPR037069">
    <property type="entry name" value="AcylCoA_DH/ox_N_sf"/>
</dbReference>
<name>A0A9D8K9Q5_9DELT</name>
<dbReference type="GO" id="GO:0050660">
    <property type="term" value="F:flavin adenine dinucleotide binding"/>
    <property type="evidence" value="ECO:0007669"/>
    <property type="project" value="InterPro"/>
</dbReference>
<evidence type="ECO:0000256" key="6">
    <source>
        <dbReference type="ARBA" id="ARBA00022827"/>
    </source>
</evidence>
<dbReference type="PANTHER" id="PTHR43884:SF12">
    <property type="entry name" value="ISOVALERYL-COA DEHYDROGENASE, MITOCHONDRIAL-RELATED"/>
    <property type="match status" value="1"/>
</dbReference>
<reference evidence="12" key="2">
    <citation type="submission" date="2021-01" db="EMBL/GenBank/DDBJ databases">
        <authorList>
            <person name="Hahn C.R."/>
            <person name="Youssef N.H."/>
            <person name="Elshahed M."/>
        </authorList>
    </citation>
    <scope>NUCLEOTIDE SEQUENCE</scope>
    <source>
        <strain evidence="12">Zod_Metabat.24</strain>
    </source>
</reference>
<dbReference type="InterPro" id="IPR036250">
    <property type="entry name" value="AcylCo_DH-like_C"/>
</dbReference>
<comment type="similarity">
    <text evidence="3 8">Belongs to the acyl-CoA dehydrogenase family.</text>
</comment>
<evidence type="ECO:0000256" key="7">
    <source>
        <dbReference type="ARBA" id="ARBA00023002"/>
    </source>
</evidence>
<evidence type="ECO:0000259" key="10">
    <source>
        <dbReference type="Pfam" id="PF02770"/>
    </source>
</evidence>
<feature type="domain" description="Acyl-CoA oxidase/dehydrogenase middle" evidence="10">
    <location>
        <begin position="122"/>
        <end position="217"/>
    </location>
</feature>
<dbReference type="FunFam" id="2.40.110.10:FF:000001">
    <property type="entry name" value="Acyl-CoA dehydrogenase, mitochondrial"/>
    <property type="match status" value="1"/>
</dbReference>
<dbReference type="AlphaFoldDB" id="A0A9D8K9Q5"/>
<comment type="caution">
    <text evidence="12">The sequence shown here is derived from an EMBL/GenBank/DDBJ whole genome shotgun (WGS) entry which is preliminary data.</text>
</comment>
<dbReference type="FunFam" id="1.20.140.10:FF:000001">
    <property type="entry name" value="Acyl-CoA dehydrogenase"/>
    <property type="match status" value="1"/>
</dbReference>
<dbReference type="PROSITE" id="PS00073">
    <property type="entry name" value="ACYL_COA_DH_2"/>
    <property type="match status" value="1"/>
</dbReference>
<dbReference type="InterPro" id="IPR046373">
    <property type="entry name" value="Acyl-CoA_Oxase/DH_mid-dom_sf"/>
</dbReference>
<keyword evidence="4" id="KW-0101">Branched-chain amino acid catabolism</keyword>
<dbReference type="EMBL" id="JAFGIX010000008">
    <property type="protein sequence ID" value="MBN1571870.1"/>
    <property type="molecule type" value="Genomic_DNA"/>
</dbReference>
<evidence type="ECO:0000313" key="12">
    <source>
        <dbReference type="EMBL" id="MBN1571870.1"/>
    </source>
</evidence>
<dbReference type="InterPro" id="IPR013786">
    <property type="entry name" value="AcylCoA_DH/ox_N"/>
</dbReference>